<evidence type="ECO:0000256" key="3">
    <source>
        <dbReference type="ARBA" id="ARBA00005316"/>
    </source>
</evidence>
<dbReference type="GO" id="GO:0005789">
    <property type="term" value="C:endoplasmic reticulum membrane"/>
    <property type="evidence" value="ECO:0007669"/>
    <property type="project" value="UniProtKB-SubCell"/>
</dbReference>
<keyword evidence="9" id="KW-0325">Glycoprotein</keyword>
<protein>
    <recommendedName>
        <fullName evidence="14">GPI transamidase component PIG-S</fullName>
    </recommendedName>
</protein>
<dbReference type="GO" id="GO:0006506">
    <property type="term" value="P:GPI anchor biosynthetic process"/>
    <property type="evidence" value="ECO:0007669"/>
    <property type="project" value="UniProtKB-KW"/>
</dbReference>
<keyword evidence="6" id="KW-0256">Endoplasmic reticulum</keyword>
<evidence type="ECO:0000256" key="9">
    <source>
        <dbReference type="ARBA" id="ARBA00023180"/>
    </source>
</evidence>
<evidence type="ECO:0000256" key="8">
    <source>
        <dbReference type="ARBA" id="ARBA00023136"/>
    </source>
</evidence>
<evidence type="ECO:0000256" key="1">
    <source>
        <dbReference type="ARBA" id="ARBA00004477"/>
    </source>
</evidence>
<feature type="transmembrane region" description="Helical" evidence="11">
    <location>
        <begin position="7"/>
        <end position="27"/>
    </location>
</feature>
<dbReference type="InterPro" id="IPR019540">
    <property type="entry name" value="PtdIno-glycan_biosynth_class_S"/>
</dbReference>
<dbReference type="EMBL" id="JALLBG020000196">
    <property type="protein sequence ID" value="KAL3759780.1"/>
    <property type="molecule type" value="Genomic_DNA"/>
</dbReference>
<evidence type="ECO:0008006" key="14">
    <source>
        <dbReference type="Google" id="ProtNLM"/>
    </source>
</evidence>
<accession>A0ABD3MGW2</accession>
<dbReference type="Proteomes" id="UP001530293">
    <property type="component" value="Unassembled WGS sequence"/>
</dbReference>
<feature type="transmembrane region" description="Helical" evidence="11">
    <location>
        <begin position="647"/>
        <end position="667"/>
    </location>
</feature>
<evidence type="ECO:0000313" key="13">
    <source>
        <dbReference type="Proteomes" id="UP001530293"/>
    </source>
</evidence>
<keyword evidence="4" id="KW-0337">GPI-anchor biosynthesis</keyword>
<evidence type="ECO:0000256" key="5">
    <source>
        <dbReference type="ARBA" id="ARBA00022692"/>
    </source>
</evidence>
<comment type="similarity">
    <text evidence="3">Belongs to the PIGS family.</text>
</comment>
<sequence>MAGTRLVVHSIFVIELILLVGISFFYASNRRHDPSASAEPFLPDQSGWRIVVEDVSPSKEVDDADADGIVGIIAYAGECASMVVSQIQSLLGSSSSSDAAIQHDRTRRRSSAFVQEIRRLVSAIEGADGTETTQTRMSHPLKVILRTPQTILSHEVTNIGEALEKGLRQKPDLPRITVQPSSRLTVDIDACDDFHLPTLQSRQRSNHREVKHPEIFLLIGCTSFTIPTQQMSSVEVVGNSDILIVRSKRTLDQINELLSDLENEISNQLLSRIFVSSSSENNFRLGKVFVNLIDENPASHVAGQSSIETKDRFNVIGNALSSSVQSVIGHFLEELSFIYGGSMEQIDGERVIHGIGKIGLEVHSTAYLPVPDDIIVKSVDEDDGHESTATPHNYVSSENLASWMHTHSRQAVRNANCLICRSDVEWTLFVPSTEHFPLMLRDDESGEVGESIILSQHPGQLDGGKTTNVPTGPGMSIVNLRSVGELFDSDTTGDDDFSRQLFQLYQDRISKSLVHLVGFLRASYGLPVYTTLNDVAGDGVRVQTPSFWELESIARSHYTSSLENALQQTDALFAVLHRHGRTLALPMDVAHKLNNATNLLRQSIALVEQGYPTIYATSLIHGSLQHLEFVQSDHRVYELPYFAIDHYLAVFSPLVLPLLLPMLAGFIREIKRYRELRKKKIEIV</sequence>
<organism evidence="12 13">
    <name type="scientific">Discostella pseudostelligera</name>
    <dbReference type="NCBI Taxonomy" id="259834"/>
    <lineage>
        <taxon>Eukaryota</taxon>
        <taxon>Sar</taxon>
        <taxon>Stramenopiles</taxon>
        <taxon>Ochrophyta</taxon>
        <taxon>Bacillariophyta</taxon>
        <taxon>Coscinodiscophyceae</taxon>
        <taxon>Thalassiosirophycidae</taxon>
        <taxon>Stephanodiscales</taxon>
        <taxon>Stephanodiscaceae</taxon>
        <taxon>Discostella</taxon>
    </lineage>
</organism>
<comment type="pathway">
    <text evidence="2">Glycolipid biosynthesis; glycosylphosphatidylinositol-anchor biosynthesis.</text>
</comment>
<keyword evidence="8 11" id="KW-0472">Membrane</keyword>
<keyword evidence="13" id="KW-1185">Reference proteome</keyword>
<dbReference type="PANTHER" id="PTHR21072">
    <property type="entry name" value="GPI TRANSAMIDASE COMPONENT PIG-S"/>
    <property type="match status" value="1"/>
</dbReference>
<name>A0ABD3MGW2_9STRA</name>
<comment type="subcellular location">
    <subcellularLocation>
        <location evidence="1">Endoplasmic reticulum membrane</location>
        <topology evidence="1">Multi-pass membrane protein</topology>
    </subcellularLocation>
</comment>
<evidence type="ECO:0000313" key="12">
    <source>
        <dbReference type="EMBL" id="KAL3759780.1"/>
    </source>
</evidence>
<comment type="caution">
    <text evidence="12">The sequence shown here is derived from an EMBL/GenBank/DDBJ whole genome shotgun (WGS) entry which is preliminary data.</text>
</comment>
<dbReference type="AlphaFoldDB" id="A0ABD3MGW2"/>
<keyword evidence="5 11" id="KW-0812">Transmembrane</keyword>
<evidence type="ECO:0000256" key="2">
    <source>
        <dbReference type="ARBA" id="ARBA00004687"/>
    </source>
</evidence>
<reference evidence="12 13" key="1">
    <citation type="submission" date="2024-10" db="EMBL/GenBank/DDBJ databases">
        <title>Updated reference genomes for cyclostephanoid diatoms.</title>
        <authorList>
            <person name="Roberts W.R."/>
            <person name="Alverson A.J."/>
        </authorList>
    </citation>
    <scope>NUCLEOTIDE SEQUENCE [LARGE SCALE GENOMIC DNA]</scope>
    <source>
        <strain evidence="12 13">AJA232-27</strain>
    </source>
</reference>
<evidence type="ECO:0000256" key="7">
    <source>
        <dbReference type="ARBA" id="ARBA00022989"/>
    </source>
</evidence>
<evidence type="ECO:0000256" key="11">
    <source>
        <dbReference type="SAM" id="Phobius"/>
    </source>
</evidence>
<keyword evidence="7 11" id="KW-1133">Transmembrane helix</keyword>
<evidence type="ECO:0000256" key="10">
    <source>
        <dbReference type="SAM" id="Coils"/>
    </source>
</evidence>
<evidence type="ECO:0000256" key="6">
    <source>
        <dbReference type="ARBA" id="ARBA00022824"/>
    </source>
</evidence>
<keyword evidence="10" id="KW-0175">Coiled coil</keyword>
<feature type="coiled-coil region" evidence="10">
    <location>
        <begin position="244"/>
        <end position="271"/>
    </location>
</feature>
<evidence type="ECO:0000256" key="4">
    <source>
        <dbReference type="ARBA" id="ARBA00022502"/>
    </source>
</evidence>
<dbReference type="Pfam" id="PF10510">
    <property type="entry name" value="PIG-S"/>
    <property type="match status" value="1"/>
</dbReference>
<proteinExistence type="inferred from homology"/>
<gene>
    <name evidence="12" type="ORF">ACHAWU_007524</name>
</gene>
<dbReference type="PANTHER" id="PTHR21072:SF13">
    <property type="entry name" value="GPI TRANSAMIDASE COMPONENT PIG-S"/>
    <property type="match status" value="1"/>
</dbReference>